<dbReference type="SUPFAM" id="SSF56672">
    <property type="entry name" value="DNA/RNA polymerases"/>
    <property type="match status" value="1"/>
</dbReference>
<keyword evidence="1" id="KW-0378">Hydrolase</keyword>
<reference evidence="4" key="1">
    <citation type="submission" date="2016-07" db="EMBL/GenBank/DDBJ databases">
        <title>De novo transcriptome assembly of four accessions of the metal hyperaccumulator plant Noccaea caerulescens.</title>
        <authorList>
            <person name="Blande D."/>
            <person name="Halimaa P."/>
            <person name="Tervahauta A.I."/>
            <person name="Aarts M.G."/>
            <person name="Karenlampi S.O."/>
        </authorList>
    </citation>
    <scope>NUCLEOTIDE SEQUENCE</scope>
</reference>
<keyword evidence="1" id="KW-0645">Protease</keyword>
<organism evidence="4">
    <name type="scientific">Noccaea caerulescens</name>
    <name type="common">Alpine penny-cress</name>
    <name type="synonym">Thlaspi caerulescens</name>
    <dbReference type="NCBI Taxonomy" id="107243"/>
    <lineage>
        <taxon>Eukaryota</taxon>
        <taxon>Viridiplantae</taxon>
        <taxon>Streptophyta</taxon>
        <taxon>Embryophyta</taxon>
        <taxon>Tracheophyta</taxon>
        <taxon>Spermatophyta</taxon>
        <taxon>Magnoliopsida</taxon>
        <taxon>eudicotyledons</taxon>
        <taxon>Gunneridae</taxon>
        <taxon>Pentapetalae</taxon>
        <taxon>rosids</taxon>
        <taxon>malvids</taxon>
        <taxon>Brassicales</taxon>
        <taxon>Brassicaceae</taxon>
        <taxon>Coluteocarpeae</taxon>
        <taxon>Noccaea</taxon>
    </lineage>
</organism>
<name>A0A1J3H6S5_NOCCA</name>
<dbReference type="Pfam" id="PF07727">
    <property type="entry name" value="RVT_2"/>
    <property type="match status" value="1"/>
</dbReference>
<evidence type="ECO:0000256" key="1">
    <source>
        <dbReference type="ARBA" id="ARBA00022750"/>
    </source>
</evidence>
<proteinExistence type="predicted"/>
<dbReference type="EMBL" id="GEVL01014176">
    <property type="protein sequence ID" value="JAU63165.1"/>
    <property type="molecule type" value="Transcribed_RNA"/>
</dbReference>
<evidence type="ECO:0000313" key="4">
    <source>
        <dbReference type="EMBL" id="JAU63165.1"/>
    </source>
</evidence>
<gene>
    <name evidence="5" type="ORF">LE_TR12490_c0_g1_i1_g.40702</name>
    <name evidence="4" type="ORF">LE_TR12490_c0_g2_i1_g.40714</name>
</gene>
<evidence type="ECO:0000313" key="5">
    <source>
        <dbReference type="EMBL" id="JAU63816.1"/>
    </source>
</evidence>
<dbReference type="InterPro" id="IPR057670">
    <property type="entry name" value="SH3_retrovirus"/>
</dbReference>
<feature type="domain" description="Integrase catalytic" evidence="3">
    <location>
        <begin position="533"/>
        <end position="696"/>
    </location>
</feature>
<evidence type="ECO:0000256" key="2">
    <source>
        <dbReference type="SAM" id="MobiDB-lite"/>
    </source>
</evidence>
<dbReference type="InterPro" id="IPR012337">
    <property type="entry name" value="RNaseH-like_sf"/>
</dbReference>
<dbReference type="PANTHER" id="PTHR11439">
    <property type="entry name" value="GAG-POL-RELATED RETROTRANSPOSON"/>
    <property type="match status" value="1"/>
</dbReference>
<dbReference type="EMBL" id="GEVL01013525">
    <property type="protein sequence ID" value="JAU63816.1"/>
    <property type="molecule type" value="Transcribed_RNA"/>
</dbReference>
<dbReference type="InterPro" id="IPR001584">
    <property type="entry name" value="Integrase_cat-core"/>
</dbReference>
<dbReference type="SUPFAM" id="SSF53098">
    <property type="entry name" value="Ribonuclease H-like"/>
    <property type="match status" value="1"/>
</dbReference>
<dbReference type="Pfam" id="PF22936">
    <property type="entry name" value="Pol_BBD"/>
    <property type="match status" value="1"/>
</dbReference>
<feature type="region of interest" description="Disordered" evidence="2">
    <location>
        <begin position="811"/>
        <end position="830"/>
    </location>
</feature>
<protein>
    <submittedName>
        <fullName evidence="4">Retrovirus-related Pol polyprotein from transposon TNT 1-94</fullName>
    </submittedName>
</protein>
<dbReference type="InterPro" id="IPR005162">
    <property type="entry name" value="Retrotrans_gag_dom"/>
</dbReference>
<feature type="compositionally biased region" description="Basic and acidic residues" evidence="2">
    <location>
        <begin position="816"/>
        <end position="829"/>
    </location>
</feature>
<dbReference type="InterPro" id="IPR013103">
    <property type="entry name" value="RVT_2"/>
</dbReference>
<dbReference type="Pfam" id="PF03732">
    <property type="entry name" value="Retrotrans_gag"/>
    <property type="match status" value="1"/>
</dbReference>
<evidence type="ECO:0000259" key="3">
    <source>
        <dbReference type="PROSITE" id="PS50994"/>
    </source>
</evidence>
<sequence length="1393" mass="155879">MTIALDAKNKLAFIDGSIVRPSESEQIFRIWSRCNSMVKSWILNSVSKEIYKSILRFNDASEIWKDLSTRFHITSLPRSYQLSQQIWSLNQGSMDLSTYYTKLKTLWDELDGTSCEKTCHTCDCCKSMAKKSDHAKVIKFLAGLNDSYVVVRSQIIMKKNVPTLSEIYNLLDQDHSQRTILPVQNATAFHVTIPDTAPASANAASYQPQKQPRICSHCGYTGHTVDMCFKIHGYPPNFKHKSSKASSEKQPYTPKPPQPSRPVIAQIAVPSDHNNAKEKLNQLSKDQIQGVIDYFNAQLQPSINQLSEKTSTSGGLITTLPGMVFSSSTLHFVGALRATGNVLSSDSWIIDSGATHHVCRDKNLFAMLSEDVHSSVTLPTGSGVQIAGIGSLKLSEYLVLKNVLYIPDFRLNLLSISQLTKDLGYRVSFDSASCVIQDPIKGLMIGQGEEVANLYVLDVAFGLKTSSQPSSFISNVVVDSVLWHNRLGHPSDFKTDFVTDILGIRNRNKNRLPCAICPLAKQKHLTFDSRNNMCANAFDLLHIDLWGPFSVPTVEGYKHFLTIVDDHTRVTWVYLLRTKDEVLRVFPDFLKMIENQYKCKVRGVRSDNAPELKFFYLFRAKGITTYHSCPETPEQNSVVERKHQHILNVARSLMFQAKVPLEHWGDCVLTAVFLINRLPTPLLQNQTPFALLTGKVPDYKGLRVFGCLAFCSTSSKGRNKFQPRARPCVFLAYPAGYKGYKLLDLETNKVHISRHVVFHEMIFPFTSDQNEPLPDAFSPMTDSSTSSSSSATAGNIPAVIPVVENVPTAVASSTEESVHRVERDKEKRSSKPPAYLDEYYCNMEKAEIPYPLANYLSYAELSEDYKAYICSVNLHAEPNSFSQAKKFAEWLAAMNEELIALEKSGTWEICSLPDDKHAIGCRWVYKTKLKADGSLERYKARLVAKGYTQREGVDFVDTFSPVAKMTTVKTLLAVAAAKGWSLTQLDISNAFLNGDLDEEIYMTLPPGYTAKTGESLPPNAVCRLKKSLYGLKQASRQWFIKFSSVLLGLGFKKSHAYHTLFVKNEGGVYLAVLVYVDDIIITSNSDPAVDQLKANLEAAFRLRDLGPLRYFLGLEIARSAKGISVCQRKYTLELLEEAGFTDCKPSSIPMDPSVKLVQDSTEPVIDDISLYRKLVGKMMYLTITRPDITFAVNKLCQFASAPKLSHLNAAYRVLRYLKGTIGLGLFYSVDSNLLLTGFTDADWLSCPDTRRSTSGYCMFLGTSLISWKSKKQQVVSNSSAESEYRAMEFASREVVWLRTMVAEFLVPQSRPVPLFCDSTAAIHIASNPVFHERTKHIEGDCHQVRDRISAGFIKTIHVRTGQQLADIFTKPLFPAQFNALLSKIALKTIYLPS</sequence>
<dbReference type="InterPro" id="IPR043502">
    <property type="entry name" value="DNA/RNA_pol_sf"/>
</dbReference>
<dbReference type="Gene3D" id="3.30.420.10">
    <property type="entry name" value="Ribonuclease H-like superfamily/Ribonuclease H"/>
    <property type="match status" value="1"/>
</dbReference>
<dbReference type="Pfam" id="PF25597">
    <property type="entry name" value="SH3_retrovirus"/>
    <property type="match status" value="1"/>
</dbReference>
<dbReference type="GO" id="GO:0004190">
    <property type="term" value="F:aspartic-type endopeptidase activity"/>
    <property type="evidence" value="ECO:0007669"/>
    <property type="project" value="UniProtKB-KW"/>
</dbReference>
<keyword evidence="1" id="KW-0064">Aspartyl protease</keyword>
<dbReference type="PROSITE" id="PS50994">
    <property type="entry name" value="INTEGRASE"/>
    <property type="match status" value="1"/>
</dbReference>
<dbReference type="InterPro" id="IPR054722">
    <property type="entry name" value="PolX-like_BBD"/>
</dbReference>
<dbReference type="CDD" id="cd09272">
    <property type="entry name" value="RNase_HI_RT_Ty1"/>
    <property type="match status" value="1"/>
</dbReference>
<dbReference type="InterPro" id="IPR025724">
    <property type="entry name" value="GAG-pre-integrase_dom"/>
</dbReference>
<dbReference type="InterPro" id="IPR036397">
    <property type="entry name" value="RNaseH_sf"/>
</dbReference>
<dbReference type="GO" id="GO:0015074">
    <property type="term" value="P:DNA integration"/>
    <property type="evidence" value="ECO:0007669"/>
    <property type="project" value="InterPro"/>
</dbReference>
<dbReference type="Pfam" id="PF13976">
    <property type="entry name" value="gag_pre-integrs"/>
    <property type="match status" value="1"/>
</dbReference>
<accession>A0A1J3H6S5</accession>
<feature type="region of interest" description="Disordered" evidence="2">
    <location>
        <begin position="239"/>
        <end position="261"/>
    </location>
</feature>
<dbReference type="PANTHER" id="PTHR11439:SF494">
    <property type="entry name" value="CYSTEINE-RICH RLK (RECEPTOR-LIKE PROTEIN KINASE) 8"/>
    <property type="match status" value="1"/>
</dbReference>
<dbReference type="GO" id="GO:0003676">
    <property type="term" value="F:nucleic acid binding"/>
    <property type="evidence" value="ECO:0007669"/>
    <property type="project" value="InterPro"/>
</dbReference>